<accession>A0AAE8MT00</accession>
<dbReference type="PANTHER" id="PTHR10302">
    <property type="entry name" value="SINGLE-STRANDED DNA-BINDING PROTEIN"/>
    <property type="match status" value="1"/>
</dbReference>
<proteinExistence type="predicted"/>
<dbReference type="Proteomes" id="UP001187682">
    <property type="component" value="Unassembled WGS sequence"/>
</dbReference>
<dbReference type="NCBIfam" id="TIGR00621">
    <property type="entry name" value="ssb"/>
    <property type="match status" value="1"/>
</dbReference>
<reference evidence="3" key="1">
    <citation type="submission" date="2018-03" db="EMBL/GenBank/DDBJ databases">
        <authorList>
            <person name="Guldener U."/>
        </authorList>
    </citation>
    <scope>NUCLEOTIDE SEQUENCE</scope>
</reference>
<protein>
    <recommendedName>
        <fullName evidence="2">Single-stranded DNA-binding protein</fullName>
    </recommendedName>
</protein>
<evidence type="ECO:0000256" key="1">
    <source>
        <dbReference type="ARBA" id="ARBA00023125"/>
    </source>
</evidence>
<dbReference type="GO" id="GO:0003697">
    <property type="term" value="F:single-stranded DNA binding"/>
    <property type="evidence" value="ECO:0007669"/>
    <property type="project" value="InterPro"/>
</dbReference>
<gene>
    <name evidence="3" type="ORF">DNG_01411</name>
</gene>
<dbReference type="GO" id="GO:0006264">
    <property type="term" value="P:mitochondrial DNA replication"/>
    <property type="evidence" value="ECO:0007669"/>
    <property type="project" value="TreeGrafter"/>
</dbReference>
<evidence type="ECO:0000313" key="3">
    <source>
        <dbReference type="EMBL" id="SPN98366.1"/>
    </source>
</evidence>
<dbReference type="InterPro" id="IPR012340">
    <property type="entry name" value="NA-bd_OB-fold"/>
</dbReference>
<keyword evidence="4" id="KW-1185">Reference proteome</keyword>
<comment type="subcellular location">
    <subcellularLocation>
        <location evidence="2">Mitochondrion</location>
    </subcellularLocation>
</comment>
<evidence type="ECO:0000256" key="2">
    <source>
        <dbReference type="PIRNR" id="PIRNR002070"/>
    </source>
</evidence>
<sequence>MSSFLARRAAAAPSAVRAFTTSSPRAVARITLLGNLGDSPELQPTSTGHEVIKYSVASSTGPRDNRHTSWFRVTKFLTEGDEKRRDFLLSIPKGSTVYVEGDASVGTYQDAEGKNRTALNIIQRSIEVIKRPNTDSSHE</sequence>
<dbReference type="PANTHER" id="PTHR10302:SF0">
    <property type="entry name" value="SINGLE-STRANDED DNA-BINDING PROTEIN, MITOCHONDRIAL"/>
    <property type="match status" value="1"/>
</dbReference>
<dbReference type="CDD" id="cd04496">
    <property type="entry name" value="SSB_OBF"/>
    <property type="match status" value="1"/>
</dbReference>
<dbReference type="PROSITE" id="PS50935">
    <property type="entry name" value="SSB"/>
    <property type="match status" value="1"/>
</dbReference>
<keyword evidence="2" id="KW-0496">Mitochondrion</keyword>
<dbReference type="InterPro" id="IPR000424">
    <property type="entry name" value="Primosome_PriB/ssb"/>
</dbReference>
<dbReference type="EMBL" id="ONZQ02000002">
    <property type="protein sequence ID" value="SPN98366.1"/>
    <property type="molecule type" value="Genomic_DNA"/>
</dbReference>
<dbReference type="PIRSF" id="PIRSF002070">
    <property type="entry name" value="SSB"/>
    <property type="match status" value="1"/>
</dbReference>
<comment type="caution">
    <text evidence="3">The sequence shown here is derived from an EMBL/GenBank/DDBJ whole genome shotgun (WGS) entry which is preliminary data.</text>
</comment>
<name>A0AAE8MT00_9PEZI</name>
<dbReference type="GO" id="GO:0042645">
    <property type="term" value="C:mitochondrial nucleoid"/>
    <property type="evidence" value="ECO:0007669"/>
    <property type="project" value="TreeGrafter"/>
</dbReference>
<dbReference type="AlphaFoldDB" id="A0AAE8MT00"/>
<evidence type="ECO:0000313" key="4">
    <source>
        <dbReference type="Proteomes" id="UP001187682"/>
    </source>
</evidence>
<dbReference type="SUPFAM" id="SSF50249">
    <property type="entry name" value="Nucleic acid-binding proteins"/>
    <property type="match status" value="1"/>
</dbReference>
<keyword evidence="1 2" id="KW-0238">DNA-binding</keyword>
<dbReference type="InterPro" id="IPR011344">
    <property type="entry name" value="ssDNA-bd"/>
</dbReference>
<organism evidence="3 4">
    <name type="scientific">Cephalotrichum gorgonifer</name>
    <dbReference type="NCBI Taxonomy" id="2041049"/>
    <lineage>
        <taxon>Eukaryota</taxon>
        <taxon>Fungi</taxon>
        <taxon>Dikarya</taxon>
        <taxon>Ascomycota</taxon>
        <taxon>Pezizomycotina</taxon>
        <taxon>Sordariomycetes</taxon>
        <taxon>Hypocreomycetidae</taxon>
        <taxon>Microascales</taxon>
        <taxon>Microascaceae</taxon>
        <taxon>Cephalotrichum</taxon>
    </lineage>
</organism>
<dbReference type="Pfam" id="PF00436">
    <property type="entry name" value="SSB"/>
    <property type="match status" value="1"/>
</dbReference>
<dbReference type="Gene3D" id="2.40.50.140">
    <property type="entry name" value="Nucleic acid-binding proteins"/>
    <property type="match status" value="1"/>
</dbReference>